<keyword evidence="3" id="KW-1185">Reference proteome</keyword>
<name>A0AAW1YR60_RUBAR</name>
<evidence type="ECO:0000313" key="3">
    <source>
        <dbReference type="Proteomes" id="UP001457282"/>
    </source>
</evidence>
<accession>A0AAW1YR60</accession>
<feature type="region of interest" description="Disordered" evidence="1">
    <location>
        <begin position="1"/>
        <end position="22"/>
    </location>
</feature>
<dbReference type="AlphaFoldDB" id="A0AAW1YR60"/>
<sequence length="77" mass="7862">MGSGRRGLGGSPAGQGSCGGGDWARRWQRDGMVADERIGAAVVIDEVVVFGCTAEGVGMAGLGGGEDWVSVEIDWVH</sequence>
<evidence type="ECO:0000313" key="2">
    <source>
        <dbReference type="EMBL" id="KAK9951197.1"/>
    </source>
</evidence>
<dbReference type="EMBL" id="JBEDUW010000001">
    <property type="protein sequence ID" value="KAK9951197.1"/>
    <property type="molecule type" value="Genomic_DNA"/>
</dbReference>
<dbReference type="Proteomes" id="UP001457282">
    <property type="component" value="Unassembled WGS sequence"/>
</dbReference>
<evidence type="ECO:0000256" key="1">
    <source>
        <dbReference type="SAM" id="MobiDB-lite"/>
    </source>
</evidence>
<protein>
    <recommendedName>
        <fullName evidence="4">MHC class II antigen</fullName>
    </recommendedName>
</protein>
<reference evidence="2 3" key="1">
    <citation type="journal article" date="2023" name="G3 (Bethesda)">
        <title>A chromosome-length genome assembly and annotation of blackberry (Rubus argutus, cv. 'Hillquist').</title>
        <authorList>
            <person name="Bruna T."/>
            <person name="Aryal R."/>
            <person name="Dudchenko O."/>
            <person name="Sargent D.J."/>
            <person name="Mead D."/>
            <person name="Buti M."/>
            <person name="Cavallini A."/>
            <person name="Hytonen T."/>
            <person name="Andres J."/>
            <person name="Pham M."/>
            <person name="Weisz D."/>
            <person name="Mascagni F."/>
            <person name="Usai G."/>
            <person name="Natali L."/>
            <person name="Bassil N."/>
            <person name="Fernandez G.E."/>
            <person name="Lomsadze A."/>
            <person name="Armour M."/>
            <person name="Olukolu B."/>
            <person name="Poorten T."/>
            <person name="Britton C."/>
            <person name="Davik J."/>
            <person name="Ashrafi H."/>
            <person name="Aiden E.L."/>
            <person name="Borodovsky M."/>
            <person name="Worthington M."/>
        </authorList>
    </citation>
    <scope>NUCLEOTIDE SEQUENCE [LARGE SCALE GENOMIC DNA]</scope>
    <source>
        <strain evidence="2">PI 553951</strain>
    </source>
</reference>
<proteinExistence type="predicted"/>
<gene>
    <name evidence="2" type="ORF">M0R45_006654</name>
</gene>
<organism evidence="2 3">
    <name type="scientific">Rubus argutus</name>
    <name type="common">Southern blackberry</name>
    <dbReference type="NCBI Taxonomy" id="59490"/>
    <lineage>
        <taxon>Eukaryota</taxon>
        <taxon>Viridiplantae</taxon>
        <taxon>Streptophyta</taxon>
        <taxon>Embryophyta</taxon>
        <taxon>Tracheophyta</taxon>
        <taxon>Spermatophyta</taxon>
        <taxon>Magnoliopsida</taxon>
        <taxon>eudicotyledons</taxon>
        <taxon>Gunneridae</taxon>
        <taxon>Pentapetalae</taxon>
        <taxon>rosids</taxon>
        <taxon>fabids</taxon>
        <taxon>Rosales</taxon>
        <taxon>Rosaceae</taxon>
        <taxon>Rosoideae</taxon>
        <taxon>Rosoideae incertae sedis</taxon>
        <taxon>Rubus</taxon>
    </lineage>
</organism>
<comment type="caution">
    <text evidence="2">The sequence shown here is derived from an EMBL/GenBank/DDBJ whole genome shotgun (WGS) entry which is preliminary data.</text>
</comment>
<evidence type="ECO:0008006" key="4">
    <source>
        <dbReference type="Google" id="ProtNLM"/>
    </source>
</evidence>